<accession>A0A3D9SH40</accession>
<feature type="region of interest" description="Disordered" evidence="1">
    <location>
        <begin position="177"/>
        <end position="201"/>
    </location>
</feature>
<evidence type="ECO:0008006" key="4">
    <source>
        <dbReference type="Google" id="ProtNLM"/>
    </source>
</evidence>
<dbReference type="EMBL" id="QTTT01000001">
    <property type="protein sequence ID" value="REE95216.1"/>
    <property type="molecule type" value="Genomic_DNA"/>
</dbReference>
<name>A0A3D9SH40_9ACTN</name>
<evidence type="ECO:0000256" key="1">
    <source>
        <dbReference type="SAM" id="MobiDB-lite"/>
    </source>
</evidence>
<reference evidence="2 3" key="1">
    <citation type="submission" date="2018-08" db="EMBL/GenBank/DDBJ databases">
        <title>Sequencing the genomes of 1000 actinobacteria strains.</title>
        <authorList>
            <person name="Klenk H.-P."/>
        </authorList>
    </citation>
    <scope>NUCLEOTIDE SEQUENCE [LARGE SCALE GENOMIC DNA]</scope>
    <source>
        <strain evidence="2 3">DSM 43927</strain>
    </source>
</reference>
<dbReference type="RefSeq" id="WP_116021051.1">
    <property type="nucleotide sequence ID" value="NZ_QTTT01000001.1"/>
</dbReference>
<feature type="region of interest" description="Disordered" evidence="1">
    <location>
        <begin position="517"/>
        <end position="541"/>
    </location>
</feature>
<dbReference type="Proteomes" id="UP000256661">
    <property type="component" value="Unassembled WGS sequence"/>
</dbReference>
<gene>
    <name evidence="2" type="ORF">DFJ69_0599</name>
</gene>
<comment type="caution">
    <text evidence="2">The sequence shown here is derived from an EMBL/GenBank/DDBJ whole genome shotgun (WGS) entry which is preliminary data.</text>
</comment>
<dbReference type="Gene3D" id="3.40.630.10">
    <property type="entry name" value="Zn peptidases"/>
    <property type="match status" value="1"/>
</dbReference>
<dbReference type="Gene3D" id="3.50.30.30">
    <property type="match status" value="1"/>
</dbReference>
<dbReference type="OrthoDB" id="1936983at2"/>
<dbReference type="AlphaFoldDB" id="A0A3D9SH40"/>
<proteinExistence type="predicted"/>
<evidence type="ECO:0000313" key="3">
    <source>
        <dbReference type="Proteomes" id="UP000256661"/>
    </source>
</evidence>
<keyword evidence="3" id="KW-1185">Reference proteome</keyword>
<organism evidence="2 3">
    <name type="scientific">Thermomonospora umbrina</name>
    <dbReference type="NCBI Taxonomy" id="111806"/>
    <lineage>
        <taxon>Bacteria</taxon>
        <taxon>Bacillati</taxon>
        <taxon>Actinomycetota</taxon>
        <taxon>Actinomycetes</taxon>
        <taxon>Streptosporangiales</taxon>
        <taxon>Thermomonosporaceae</taxon>
        <taxon>Thermomonospora</taxon>
    </lineage>
</organism>
<dbReference type="SUPFAM" id="SSF53187">
    <property type="entry name" value="Zn-dependent exopeptidases"/>
    <property type="match status" value="1"/>
</dbReference>
<protein>
    <recommendedName>
        <fullName evidence="4">PA domain-containing protein</fullName>
    </recommendedName>
</protein>
<evidence type="ECO:0000313" key="2">
    <source>
        <dbReference type="EMBL" id="REE95216.1"/>
    </source>
</evidence>
<sequence>MRWPVAVGAVISLAVGSLIAGGTSAGRSGRALSTGCPARVDASAFADAGELERLNARIAGFGLRTTASPAHDRLLRWLEGRLKRIPGMSVRSDSYVIRRWQPTPKAATGPGRDLGEAGRLAVLNGGRASVRVATAGAVPYSRPTGAAGRTGRLKYLPRDRSITAANARGRIVIRDVPDTPIPNARSGPPRKTRAAEGSGRPYTANFGPDLLAAGRAGAAGVVFAWDVPAGQVRGYFDPHQGTHWAVPAVWAGVDEAVLLKRMAARGRTARITVLAEADDASTRNLIATLPGRGGERIVVNTNTDGNTWVQENGNAAVLALARYLAALPARCRPRTYEFVFSTAHLHMSKEGAERHARRLDSRYDSGSVAFVFAVEHLGTREILPVDRTDGPGRRLVFTGRGEPYGWFAGESRVLAQALKKAVDARGVPQTMVLPGLDPPDASRVPVHCSFGGLGTAYQRRLIPTLAGVSGPWSLWAPSFGRRAIDFHRMHAQTLTVGDTLLALDDLPRAALAGEYPAERARRAAGNPTCPAETYPEQAPMR</sequence>